<proteinExistence type="evidence at transcript level"/>
<sequence length="36" mass="4287">MDQLFSRSVTILSRHQSILQPTIEQCLEERFHSRSL</sequence>
<protein>
    <submittedName>
        <fullName evidence="1">Uncharacterized protein</fullName>
    </submittedName>
</protein>
<accession>B6V6P9</accession>
<reference evidence="1" key="1">
    <citation type="submission" date="2008-09" db="EMBL/GenBank/DDBJ databases">
        <title>Cloning and characterization of cold regulated sequences in cypress (Cupressus sempervirens).</title>
        <authorList>
            <person name="Pedron L."/>
            <person name="Baldi P."/>
            <person name="La Porta N."/>
        </authorList>
    </citation>
    <scope>NUCLEOTIDE SEQUENCE</scope>
    <source>
        <strain evidence="1">Cyplp043</strain>
    </source>
</reference>
<name>B6V6P9_CUPSE</name>
<evidence type="ECO:0000313" key="1">
    <source>
        <dbReference type="EMBL" id="ACI87772.1"/>
    </source>
</evidence>
<dbReference type="AlphaFoldDB" id="B6V6P9"/>
<organism evidence="1">
    <name type="scientific">Cupressus sempervirens</name>
    <name type="common">Italian cypress</name>
    <dbReference type="NCBI Taxonomy" id="13469"/>
    <lineage>
        <taxon>Eukaryota</taxon>
        <taxon>Viridiplantae</taxon>
        <taxon>Streptophyta</taxon>
        <taxon>Embryophyta</taxon>
        <taxon>Tracheophyta</taxon>
        <taxon>Spermatophyta</taxon>
        <taxon>Pinopsida</taxon>
        <taxon>Pinidae</taxon>
        <taxon>Conifers II</taxon>
        <taxon>Cupressales</taxon>
        <taxon>Cupressaceae</taxon>
        <taxon>Cupressus</taxon>
    </lineage>
</organism>
<dbReference type="EMBL" id="FJ237452">
    <property type="protein sequence ID" value="ACI87772.1"/>
    <property type="molecule type" value="mRNA"/>
</dbReference>